<dbReference type="EMBL" id="JAENHL010000008">
    <property type="protein sequence ID" value="MBK1869475.1"/>
    <property type="molecule type" value="Genomic_DNA"/>
</dbReference>
<keyword evidence="1" id="KW-0413">Isomerase</keyword>
<dbReference type="EC" id="5.3.1.6" evidence="1"/>
<gene>
    <name evidence="1" type="primary">rpiA</name>
    <name evidence="1" type="ORF">JHL16_24150</name>
</gene>
<proteinExistence type="predicted"/>
<keyword evidence="2" id="KW-1185">Reference proteome</keyword>
<evidence type="ECO:0000313" key="1">
    <source>
        <dbReference type="EMBL" id="MBK1869475.1"/>
    </source>
</evidence>
<evidence type="ECO:0000313" key="2">
    <source>
        <dbReference type="Proteomes" id="UP000616151"/>
    </source>
</evidence>
<name>A0ACC5RA06_9HYPH</name>
<dbReference type="Proteomes" id="UP000616151">
    <property type="component" value="Unassembled WGS sequence"/>
</dbReference>
<accession>A0ACC5RA06</accession>
<sequence length="230" mass="24110">MTSDDRKKAAALAAVAYISSGMKLGLGTGSTAKHFVDAVGEKVKQGWDLVCVPTSEATRKQAESLGIRLTTLDETPVLDVTVDGADELDSELRLIKGGGGALLREKIVASSSRQMIVIADDSKKVATLGKYPLPVEVVPFGLKATGIKIDQALAWSGNKGPLIVRMRDGKPFVTDNGNVILDCALGHIHNPEKLAAALSSIPGVVEHGLFIGMASIAIIATENGVETLKK</sequence>
<comment type="caution">
    <text evidence="1">The sequence shown here is derived from an EMBL/GenBank/DDBJ whole genome shotgun (WGS) entry which is preliminary data.</text>
</comment>
<organism evidence="1 2">
    <name type="scientific">Taklimakanibacter albus</name>
    <dbReference type="NCBI Taxonomy" id="2800327"/>
    <lineage>
        <taxon>Bacteria</taxon>
        <taxon>Pseudomonadati</taxon>
        <taxon>Pseudomonadota</taxon>
        <taxon>Alphaproteobacteria</taxon>
        <taxon>Hyphomicrobiales</taxon>
        <taxon>Aestuariivirgaceae</taxon>
        <taxon>Taklimakanibacter</taxon>
    </lineage>
</organism>
<reference evidence="1" key="1">
    <citation type="submission" date="2021-01" db="EMBL/GenBank/DDBJ databases">
        <authorList>
            <person name="Sun Q."/>
        </authorList>
    </citation>
    <scope>NUCLEOTIDE SEQUENCE</scope>
    <source>
        <strain evidence="1">YIM B02566</strain>
    </source>
</reference>
<protein>
    <submittedName>
        <fullName evidence="1">Ribose-5-phosphate isomerase RpiA</fullName>
        <ecNumber evidence="1">5.3.1.6</ecNumber>
    </submittedName>
</protein>